<name>A0AAD0WMW1_9BACT</name>
<dbReference type="Proteomes" id="UP000262029">
    <property type="component" value="Chromosome"/>
</dbReference>
<dbReference type="InterPro" id="IPR057165">
    <property type="entry name" value="DUF7843"/>
</dbReference>
<sequence>MTILQNLSNFLKKATNIFIFCCFFTLSLQSSDQIQEYILENRVYEDNYFKKLLHYKGSSSEIDSTNFFISKNGKYDLKEELFETIDALKSGEKDVLCRFPLRVSWLEKTIPNLKEQIKYYECKELNEYKKELEAKHITLVFPSSHINSPASMYGHTFLQLSSKKDAPLLSNALNYAAKTDEKNGLVFAFKGVFGGYEGQYSILPYYEKLKTYNNIEQRDVWEYDLNFNQEEIDVLVLHAWELKDSYADYFFFKENCSYALLWLLEIARPSLELTDNFTFKAIPLDTIKLVEKNGLISGSNYRYSNLKKMKYILNEKIENKDFIDDYINKNLPLNDNLSLDDKISYLDFKIAYTQYLRSEKGTKKDEYVKNYLNILKQRSQYNKPSFFDVQTPTNPLQSHGSARASLYYDTNDSVNFTIKPAYHNIYDLEDGYLQGAYIDFFEFSLQKKKDEDIKVDKITLLKIESFSPRDKIFKPLTWTIDTGYEKFIDDKDSFKINPSFGATFGEEYGFLYTLLDTNAYFLSDNQDYSIGARVGAVTNYFKDIKLGVDYRYAKYDKGFENKKFEAFSTIKLVKDLSLSLKYQNNDLSSKQDIFKFGLMFYFVP</sequence>
<accession>A0AAD0WMW1</accession>
<dbReference type="RefSeq" id="WP_228254654.1">
    <property type="nucleotide sequence ID" value="NZ_CP032099.1"/>
</dbReference>
<dbReference type="Pfam" id="PF25225">
    <property type="entry name" value="DUF7843"/>
    <property type="match status" value="1"/>
</dbReference>
<evidence type="ECO:0000313" key="4">
    <source>
        <dbReference type="EMBL" id="AXX84209.1"/>
    </source>
</evidence>
<dbReference type="AlphaFoldDB" id="A0AAD0WMW1"/>
<gene>
    <name evidence="4" type="ORF">ASKIR_0374</name>
</gene>
<evidence type="ECO:0000259" key="3">
    <source>
        <dbReference type="Pfam" id="PF25225"/>
    </source>
</evidence>
<dbReference type="InterPro" id="IPR057162">
    <property type="entry name" value="DUF7840"/>
</dbReference>
<dbReference type="Pfam" id="PF25222">
    <property type="entry name" value="DUF7840"/>
    <property type="match status" value="1"/>
</dbReference>
<protein>
    <submittedName>
        <fullName evidence="4">DUF4105 domain-containing protein</fullName>
    </submittedName>
</protein>
<dbReference type="GeneID" id="61750128"/>
<proteinExistence type="predicted"/>
<evidence type="ECO:0000313" key="5">
    <source>
        <dbReference type="Proteomes" id="UP000262029"/>
    </source>
</evidence>
<feature type="domain" description="DUF7843" evidence="3">
    <location>
        <begin position="43"/>
        <end position="108"/>
    </location>
</feature>
<evidence type="ECO:0000259" key="1">
    <source>
        <dbReference type="Pfam" id="PF13387"/>
    </source>
</evidence>
<dbReference type="Pfam" id="PF13387">
    <property type="entry name" value="Lnb_N"/>
    <property type="match status" value="1"/>
</dbReference>
<feature type="domain" description="Lnb N-terminal periplasmic" evidence="1">
    <location>
        <begin position="126"/>
        <end position="292"/>
    </location>
</feature>
<organism evidence="4 5">
    <name type="scientific">Aliarcobacter skirrowii CCUG 10374</name>
    <dbReference type="NCBI Taxonomy" id="1032239"/>
    <lineage>
        <taxon>Bacteria</taxon>
        <taxon>Pseudomonadati</taxon>
        <taxon>Campylobacterota</taxon>
        <taxon>Epsilonproteobacteria</taxon>
        <taxon>Campylobacterales</taxon>
        <taxon>Arcobacteraceae</taxon>
        <taxon>Aliarcobacter</taxon>
    </lineage>
</organism>
<dbReference type="EMBL" id="CP032099">
    <property type="protein sequence ID" value="AXX84209.1"/>
    <property type="molecule type" value="Genomic_DNA"/>
</dbReference>
<evidence type="ECO:0000259" key="2">
    <source>
        <dbReference type="Pfam" id="PF25222"/>
    </source>
</evidence>
<feature type="domain" description="DUF7840" evidence="2">
    <location>
        <begin position="392"/>
        <end position="599"/>
    </location>
</feature>
<reference evidence="4 5" key="1">
    <citation type="submission" date="2018-08" db="EMBL/GenBank/DDBJ databases">
        <title>Complete genome of the Arcobacter skirrowii type strain LMG 6621.</title>
        <authorList>
            <person name="Miller W.G."/>
            <person name="Yee E."/>
            <person name="Bono J.L."/>
        </authorList>
    </citation>
    <scope>NUCLEOTIDE SEQUENCE [LARGE SCALE GENOMIC DNA]</scope>
    <source>
        <strain evidence="4 5">CCUG 10374</strain>
    </source>
</reference>
<dbReference type="InterPro" id="IPR025178">
    <property type="entry name" value="Lnb_N"/>
</dbReference>